<evidence type="ECO:0000313" key="3">
    <source>
        <dbReference type="EMBL" id="GMG82221.1"/>
    </source>
</evidence>
<keyword evidence="2" id="KW-0732">Signal</keyword>
<feature type="chain" id="PRO_5046573916" description="DUF3035 domain-containing protein" evidence="2">
    <location>
        <begin position="21"/>
        <end position="237"/>
    </location>
</feature>
<reference evidence="3 4" key="1">
    <citation type="submission" date="2023-04" db="EMBL/GenBank/DDBJ databases">
        <title>Marinoamorphus aggregata gen. nov., sp. Nov., isolate from tissue of brittle star Ophioplocus japonicus.</title>
        <authorList>
            <person name="Kawano K."/>
            <person name="Sawayama S."/>
            <person name="Nakagawa S."/>
        </authorList>
    </citation>
    <scope>NUCLEOTIDE SEQUENCE [LARGE SCALE GENOMIC DNA]</scope>
    <source>
        <strain evidence="3 4">NKW23</strain>
    </source>
</reference>
<feature type="region of interest" description="Disordered" evidence="1">
    <location>
        <begin position="52"/>
        <end position="79"/>
    </location>
</feature>
<accession>A0ABQ6LP71</accession>
<dbReference type="EMBL" id="BSYI01000008">
    <property type="protein sequence ID" value="GMG82221.1"/>
    <property type="molecule type" value="Genomic_DNA"/>
</dbReference>
<gene>
    <name evidence="3" type="ORF">LNKW23_14340</name>
</gene>
<dbReference type="Pfam" id="PF11233">
    <property type="entry name" value="DUF3035"/>
    <property type="match status" value="1"/>
</dbReference>
<feature type="compositionally biased region" description="Pro residues" evidence="1">
    <location>
        <begin position="61"/>
        <end position="73"/>
    </location>
</feature>
<dbReference type="RefSeq" id="WP_285670979.1">
    <property type="nucleotide sequence ID" value="NZ_BSYI01000008.1"/>
</dbReference>
<feature type="region of interest" description="Disordered" evidence="1">
    <location>
        <begin position="193"/>
        <end position="212"/>
    </location>
</feature>
<comment type="caution">
    <text evidence="3">The sequence shown here is derived from an EMBL/GenBank/DDBJ whole genome shotgun (WGS) entry which is preliminary data.</text>
</comment>
<feature type="signal peptide" evidence="2">
    <location>
        <begin position="1"/>
        <end position="20"/>
    </location>
</feature>
<protein>
    <recommendedName>
        <fullName evidence="5">DUF3035 domain-containing protein</fullName>
    </recommendedName>
</protein>
<name>A0ABQ6LP71_9RHOB</name>
<dbReference type="InterPro" id="IPR021395">
    <property type="entry name" value="DUF3035"/>
</dbReference>
<dbReference type="Proteomes" id="UP001239909">
    <property type="component" value="Unassembled WGS sequence"/>
</dbReference>
<proteinExistence type="predicted"/>
<dbReference type="PROSITE" id="PS51257">
    <property type="entry name" value="PROKAR_LIPOPROTEIN"/>
    <property type="match status" value="1"/>
</dbReference>
<evidence type="ECO:0000313" key="4">
    <source>
        <dbReference type="Proteomes" id="UP001239909"/>
    </source>
</evidence>
<organism evidence="3 4">
    <name type="scientific">Paralimibaculum aggregatum</name>
    <dbReference type="NCBI Taxonomy" id="3036245"/>
    <lineage>
        <taxon>Bacteria</taxon>
        <taxon>Pseudomonadati</taxon>
        <taxon>Pseudomonadota</taxon>
        <taxon>Alphaproteobacteria</taxon>
        <taxon>Rhodobacterales</taxon>
        <taxon>Paracoccaceae</taxon>
        <taxon>Paralimibaculum</taxon>
    </lineage>
</organism>
<evidence type="ECO:0008006" key="5">
    <source>
        <dbReference type="Google" id="ProtNLM"/>
    </source>
</evidence>
<keyword evidence="4" id="KW-1185">Reference proteome</keyword>
<evidence type="ECO:0000256" key="1">
    <source>
        <dbReference type="SAM" id="MobiDB-lite"/>
    </source>
</evidence>
<sequence length="237" mass="24290">MRAPRTGHIVAAALIPLALAGCSSIGNPLQALSQKKPGPDEFAVVVRDRLQMPPGLGNSTLPPPDPGRPSPLDPDPRADAATVLTGGAVPPSAPQRVTVSRGEAALLAAADASAVSPAVRLEIQAENEALEANQPYEVPTIFELFSGDDAIDPEVLLDPVAESQRLQATGVPAPVDRRALQIEALVAAEEAEQAAEEAAAAAAPPPRTPRFEGDIPRDAINADAATGIPIGSVGFLD</sequence>
<evidence type="ECO:0000256" key="2">
    <source>
        <dbReference type="SAM" id="SignalP"/>
    </source>
</evidence>